<dbReference type="EMBL" id="MASU01000013">
    <property type="protein sequence ID" value="PXY24079.1"/>
    <property type="molecule type" value="Genomic_DNA"/>
</dbReference>
<gene>
    <name evidence="1" type="ORF">BA062_27910</name>
</gene>
<evidence type="ECO:0000313" key="2">
    <source>
        <dbReference type="Proteomes" id="UP000247892"/>
    </source>
</evidence>
<protein>
    <submittedName>
        <fullName evidence="1">Uncharacterized protein</fullName>
    </submittedName>
</protein>
<dbReference type="OrthoDB" id="3557068at2"/>
<accession>A0A318LE18</accession>
<sequence length="74" mass="8310">MIRRDRELLARLSAVNTHLGEAVVELLHRQDGGQLPADGLRLLGKHLQELTTDLIARADELDAIESEPRVPRLH</sequence>
<name>A0A318LE18_9PSEU</name>
<proteinExistence type="predicted"/>
<dbReference type="Proteomes" id="UP000247892">
    <property type="component" value="Unassembled WGS sequence"/>
</dbReference>
<reference evidence="1 2" key="1">
    <citation type="submission" date="2016-07" db="EMBL/GenBank/DDBJ databases">
        <title>Draft genome sequence of Prauserella sp. YIM 121212, isolated from alkaline soil.</title>
        <authorList>
            <person name="Ruckert C."/>
            <person name="Albersmeier A."/>
            <person name="Jiang C.-L."/>
            <person name="Jiang Y."/>
            <person name="Kalinowski J."/>
            <person name="Schneider O."/>
            <person name="Winkler A."/>
            <person name="Zotchev S.B."/>
        </authorList>
    </citation>
    <scope>NUCLEOTIDE SEQUENCE [LARGE SCALE GENOMIC DNA]</scope>
    <source>
        <strain evidence="1 2">YIM 121212</strain>
    </source>
</reference>
<dbReference type="RefSeq" id="WP_110341975.1">
    <property type="nucleotide sequence ID" value="NZ_JBHVKT010000071.1"/>
</dbReference>
<comment type="caution">
    <text evidence="1">The sequence shown here is derived from an EMBL/GenBank/DDBJ whole genome shotgun (WGS) entry which is preliminary data.</text>
</comment>
<evidence type="ECO:0000313" key="1">
    <source>
        <dbReference type="EMBL" id="PXY24079.1"/>
    </source>
</evidence>
<organism evidence="1 2">
    <name type="scientific">Prauserella flavalba</name>
    <dbReference type="NCBI Taxonomy" id="1477506"/>
    <lineage>
        <taxon>Bacteria</taxon>
        <taxon>Bacillati</taxon>
        <taxon>Actinomycetota</taxon>
        <taxon>Actinomycetes</taxon>
        <taxon>Pseudonocardiales</taxon>
        <taxon>Pseudonocardiaceae</taxon>
        <taxon>Prauserella</taxon>
    </lineage>
</organism>
<keyword evidence="2" id="KW-1185">Reference proteome</keyword>
<dbReference type="AlphaFoldDB" id="A0A318LE18"/>